<dbReference type="EMBL" id="LAZR01025945">
    <property type="protein sequence ID" value="KKL70280.1"/>
    <property type="molecule type" value="Genomic_DNA"/>
</dbReference>
<evidence type="ECO:0000313" key="1">
    <source>
        <dbReference type="EMBL" id="KKL70280.1"/>
    </source>
</evidence>
<accession>A0A0F9GLK7</accession>
<proteinExistence type="predicted"/>
<organism evidence="1">
    <name type="scientific">marine sediment metagenome</name>
    <dbReference type="NCBI Taxonomy" id="412755"/>
    <lineage>
        <taxon>unclassified sequences</taxon>
        <taxon>metagenomes</taxon>
        <taxon>ecological metagenomes</taxon>
    </lineage>
</organism>
<gene>
    <name evidence="1" type="ORF">LCGC14_2106490</name>
</gene>
<dbReference type="AlphaFoldDB" id="A0A0F9GLK7"/>
<sequence>MNRVGCLLLRCGSTRRSDYYGKIEQASRGRHDGQPFTHIARRRTKCLDCGQLRVDRSYENRPEE</sequence>
<protein>
    <submittedName>
        <fullName evidence="1">Uncharacterized protein</fullName>
    </submittedName>
</protein>
<name>A0A0F9GLK7_9ZZZZ</name>
<comment type="caution">
    <text evidence="1">The sequence shown here is derived from an EMBL/GenBank/DDBJ whole genome shotgun (WGS) entry which is preliminary data.</text>
</comment>
<reference evidence="1" key="1">
    <citation type="journal article" date="2015" name="Nature">
        <title>Complex archaea that bridge the gap between prokaryotes and eukaryotes.</title>
        <authorList>
            <person name="Spang A."/>
            <person name="Saw J.H."/>
            <person name="Jorgensen S.L."/>
            <person name="Zaremba-Niedzwiedzka K."/>
            <person name="Martijn J."/>
            <person name="Lind A.E."/>
            <person name="van Eijk R."/>
            <person name="Schleper C."/>
            <person name="Guy L."/>
            <person name="Ettema T.J."/>
        </authorList>
    </citation>
    <scope>NUCLEOTIDE SEQUENCE</scope>
</reference>